<dbReference type="RefSeq" id="WP_155699240.1">
    <property type="nucleotide sequence ID" value="NZ_CP034235.1"/>
</dbReference>
<name>A0A6B8RDM0_9BACL</name>
<dbReference type="InterPro" id="IPR029058">
    <property type="entry name" value="AB_hydrolase_fold"/>
</dbReference>
<dbReference type="Proteomes" id="UP000426246">
    <property type="component" value="Chromosome"/>
</dbReference>
<keyword evidence="2" id="KW-1185">Reference proteome</keyword>
<gene>
    <name evidence="1" type="ORF">EHS13_04620</name>
</gene>
<reference evidence="2" key="1">
    <citation type="submission" date="2018-11" db="EMBL/GenBank/DDBJ databases">
        <title>Complete genome sequence of Paenibacillus sp. ML311-T8.</title>
        <authorList>
            <person name="Nam Y.-D."/>
            <person name="Kang J."/>
            <person name="Chung W.-H."/>
            <person name="Park Y.S."/>
        </authorList>
    </citation>
    <scope>NUCLEOTIDE SEQUENCE [LARGE SCALE GENOMIC DNA]</scope>
    <source>
        <strain evidence="2">ML311-T8</strain>
    </source>
</reference>
<accession>A0A6B8RDM0</accession>
<protein>
    <submittedName>
        <fullName evidence="1">Chemotaxis protein</fullName>
    </submittedName>
</protein>
<proteinExistence type="predicted"/>
<dbReference type="EMBL" id="CP034235">
    <property type="protein sequence ID" value="QGQ94240.1"/>
    <property type="molecule type" value="Genomic_DNA"/>
</dbReference>
<dbReference type="SUPFAM" id="SSF53474">
    <property type="entry name" value="alpha/beta-Hydrolases"/>
    <property type="match status" value="1"/>
</dbReference>
<evidence type="ECO:0000313" key="1">
    <source>
        <dbReference type="EMBL" id="QGQ94240.1"/>
    </source>
</evidence>
<dbReference type="AlphaFoldDB" id="A0A6B8RDM0"/>
<sequence>MKIAIAIVHGMGQQKLDFYLAMESLLIKKMALVNPSIQLHIEGVFWGDITDKLEKKLWARTQAIHQHHGKPTRLRSFVLNYLGDVIAYQAVPKENDPCPNDYIYDDIHKRYAECLLRLSKKAGENAPLCVISHSLGTIISSNFFYDLQNNKMIQKAADVINSSNSNLVKGQTLTHFYTLGSPIALWTMRFEHFGIPIRVPAPNLKKLAIGEWVNFYDKNDLLAFPIKGLNPQYYKNVSKDVEVRCPGILSWTPLSHEKYLKSHEVADQIVKSLSELGKKKEGK</sequence>
<dbReference type="OrthoDB" id="70513at2"/>
<organism evidence="1 2">
    <name type="scientific">Paenibacillus psychroresistens</name>
    <dbReference type="NCBI Taxonomy" id="1778678"/>
    <lineage>
        <taxon>Bacteria</taxon>
        <taxon>Bacillati</taxon>
        <taxon>Bacillota</taxon>
        <taxon>Bacilli</taxon>
        <taxon>Bacillales</taxon>
        <taxon>Paenibacillaceae</taxon>
        <taxon>Paenibacillus</taxon>
    </lineage>
</organism>
<dbReference type="KEGG" id="ppsc:EHS13_04620"/>
<evidence type="ECO:0000313" key="2">
    <source>
        <dbReference type="Proteomes" id="UP000426246"/>
    </source>
</evidence>